<keyword evidence="1" id="KW-0472">Membrane</keyword>
<protein>
    <submittedName>
        <fullName evidence="2">Uncharacterized protein</fullName>
    </submittedName>
</protein>
<evidence type="ECO:0000313" key="3">
    <source>
        <dbReference type="Proteomes" id="UP000586827"/>
    </source>
</evidence>
<dbReference type="RefSeq" id="WP_157553525.1">
    <property type="nucleotide sequence ID" value="NZ_JABELX010000016.1"/>
</dbReference>
<dbReference type="EMBL" id="JABELX010000016">
    <property type="protein sequence ID" value="NNH74788.1"/>
    <property type="molecule type" value="Genomic_DNA"/>
</dbReference>
<accession>A0A849CAP6</accession>
<keyword evidence="1" id="KW-0812">Transmembrane</keyword>
<keyword evidence="3" id="KW-1185">Reference proteome</keyword>
<name>A0A849CAP6_9NOCA</name>
<sequence>MPPELVGLYLGYFAGFLLYRATVDILPESHAGKPFKAPLFCTLAGVACMPMIAALRHRGRIIQRRKTIDLSTVQERYGTVGDM</sequence>
<comment type="caution">
    <text evidence="2">The sequence shown here is derived from an EMBL/GenBank/DDBJ whole genome shotgun (WGS) entry which is preliminary data.</text>
</comment>
<evidence type="ECO:0000256" key="1">
    <source>
        <dbReference type="SAM" id="Phobius"/>
    </source>
</evidence>
<dbReference type="Proteomes" id="UP000586827">
    <property type="component" value="Unassembled WGS sequence"/>
</dbReference>
<feature type="transmembrane region" description="Helical" evidence="1">
    <location>
        <begin position="5"/>
        <end position="23"/>
    </location>
</feature>
<proteinExistence type="predicted"/>
<evidence type="ECO:0000313" key="2">
    <source>
        <dbReference type="EMBL" id="NNH74788.1"/>
    </source>
</evidence>
<gene>
    <name evidence="2" type="ORF">HLB23_33895</name>
</gene>
<feature type="transmembrane region" description="Helical" evidence="1">
    <location>
        <begin position="35"/>
        <end position="55"/>
    </location>
</feature>
<dbReference type="AlphaFoldDB" id="A0A849CAP6"/>
<keyword evidence="1" id="KW-1133">Transmembrane helix</keyword>
<organism evidence="2 3">
    <name type="scientific">Nocardia uniformis</name>
    <dbReference type="NCBI Taxonomy" id="53432"/>
    <lineage>
        <taxon>Bacteria</taxon>
        <taxon>Bacillati</taxon>
        <taxon>Actinomycetota</taxon>
        <taxon>Actinomycetes</taxon>
        <taxon>Mycobacteriales</taxon>
        <taxon>Nocardiaceae</taxon>
        <taxon>Nocardia</taxon>
    </lineage>
</organism>
<reference evidence="2 3" key="1">
    <citation type="submission" date="2020-05" db="EMBL/GenBank/DDBJ databases">
        <title>MicrobeNet Type strains.</title>
        <authorList>
            <person name="Nicholson A.C."/>
        </authorList>
    </citation>
    <scope>NUCLEOTIDE SEQUENCE [LARGE SCALE GENOMIC DNA]</scope>
    <source>
        <strain evidence="2 3">JCM 3224</strain>
    </source>
</reference>